<dbReference type="Pfam" id="PF00069">
    <property type="entry name" value="Pkinase"/>
    <property type="match status" value="1"/>
</dbReference>
<dbReference type="InterPro" id="IPR017441">
    <property type="entry name" value="Protein_kinase_ATP_BS"/>
</dbReference>
<proteinExistence type="inferred from homology"/>
<dbReference type="GO" id="GO:0004674">
    <property type="term" value="F:protein serine/threonine kinase activity"/>
    <property type="evidence" value="ECO:0007669"/>
    <property type="project" value="UniProtKB-KW"/>
</dbReference>
<evidence type="ECO:0000259" key="8">
    <source>
        <dbReference type="PROSITE" id="PS50011"/>
    </source>
</evidence>
<keyword evidence="3 6" id="KW-0547">Nucleotide-binding</keyword>
<sequence length="447" mass="50475">MLRRLKTLMVKEPESARKKDEYKIKRKLGSGTYGVVNEAVHLPTGVSYAVKSLLKKPLEQNQTLNRMVQRELQILTGLDHPNIIKLKEWFETKDKYYLVFGLATGGELFERIADRGKFTERDAARVIYSILDGLAFLHAHNIVHRDLKPENLLYKDDSDDSPVMIADFGVSNVVDDFHLLNTMCGSPGYAAPELIKRSGHNKPVDIWSVGIIAYTVLCGFHPFHYAEDVGELLQAVCRAEYKFESPYWDSILDEAKHFVSTLLQIDPAMRPTAPQAMLHPWILTHVPQARAFAKTLRVKVEQSKKPDSAIDIMSDKDNQKLEADVLQPTDATDNASLQLTQTQERYLDRPSDELDRSELVDLSTIWQQTENRPKMDLTRARRAWRRALTAASVIAKMKRAPSLIAAKNARLLLETDTLAMKSSLDSSALPTTTRPEIEGPLVIRGAC</sequence>
<evidence type="ECO:0000256" key="7">
    <source>
        <dbReference type="RuleBase" id="RU000304"/>
    </source>
</evidence>
<dbReference type="Gene3D" id="1.10.510.10">
    <property type="entry name" value="Transferase(Phosphotransferase) domain 1"/>
    <property type="match status" value="1"/>
</dbReference>
<feature type="domain" description="Protein kinase" evidence="8">
    <location>
        <begin position="22"/>
        <end position="282"/>
    </location>
</feature>
<evidence type="ECO:0000256" key="5">
    <source>
        <dbReference type="ARBA" id="ARBA00022840"/>
    </source>
</evidence>
<evidence type="ECO:0000313" key="9">
    <source>
        <dbReference type="EMBL" id="TPX50254.1"/>
    </source>
</evidence>
<dbReference type="AlphaFoldDB" id="A0A507DFC2"/>
<protein>
    <recommendedName>
        <fullName evidence="8">Protein kinase domain-containing protein</fullName>
    </recommendedName>
</protein>
<evidence type="ECO:0000313" key="11">
    <source>
        <dbReference type="Proteomes" id="UP000317494"/>
    </source>
</evidence>
<keyword evidence="11" id="KW-1185">Reference proteome</keyword>
<dbReference type="CDD" id="cd05117">
    <property type="entry name" value="STKc_CAMK"/>
    <property type="match status" value="1"/>
</dbReference>
<dbReference type="PROSITE" id="PS50011">
    <property type="entry name" value="PROTEIN_KINASE_DOM"/>
    <property type="match status" value="1"/>
</dbReference>
<dbReference type="Proteomes" id="UP000317494">
    <property type="component" value="Unassembled WGS sequence"/>
</dbReference>
<accession>A0A507DFC2</accession>
<keyword evidence="1 7" id="KW-0723">Serine/threonine-protein kinase</keyword>
<dbReference type="Proteomes" id="UP000320475">
    <property type="component" value="Unassembled WGS sequence"/>
</dbReference>
<dbReference type="FunFam" id="3.30.200.20:FF:000315">
    <property type="entry name" value="Calcium-dependent protein kinase 3"/>
    <property type="match status" value="1"/>
</dbReference>
<name>A0A507DFC2_9FUNG</name>
<dbReference type="EMBL" id="QEAN01000035">
    <property type="protein sequence ID" value="TPX52489.1"/>
    <property type="molecule type" value="Genomic_DNA"/>
</dbReference>
<evidence type="ECO:0000256" key="1">
    <source>
        <dbReference type="ARBA" id="ARBA00022527"/>
    </source>
</evidence>
<keyword evidence="4" id="KW-0418">Kinase</keyword>
<dbReference type="EMBL" id="QEAM01000020">
    <property type="protein sequence ID" value="TPX50254.1"/>
    <property type="molecule type" value="Genomic_DNA"/>
</dbReference>
<dbReference type="FunFam" id="1.10.510.10:FF:000571">
    <property type="entry name" value="Maternal embryonic leucine zipper kinase"/>
    <property type="match status" value="1"/>
</dbReference>
<keyword evidence="5 6" id="KW-0067">ATP-binding</keyword>
<organism evidence="9 12">
    <name type="scientific">Synchytrium endobioticum</name>
    <dbReference type="NCBI Taxonomy" id="286115"/>
    <lineage>
        <taxon>Eukaryota</taxon>
        <taxon>Fungi</taxon>
        <taxon>Fungi incertae sedis</taxon>
        <taxon>Chytridiomycota</taxon>
        <taxon>Chytridiomycota incertae sedis</taxon>
        <taxon>Chytridiomycetes</taxon>
        <taxon>Synchytriales</taxon>
        <taxon>Synchytriaceae</taxon>
        <taxon>Synchytrium</taxon>
    </lineage>
</organism>
<gene>
    <name evidence="9" type="ORF">SeLEV6574_g01002</name>
    <name evidence="10" type="ORF">SeMB42_g01390</name>
</gene>
<dbReference type="SUPFAM" id="SSF56112">
    <property type="entry name" value="Protein kinase-like (PK-like)"/>
    <property type="match status" value="1"/>
</dbReference>
<dbReference type="PANTHER" id="PTHR24347">
    <property type="entry name" value="SERINE/THREONINE-PROTEIN KINASE"/>
    <property type="match status" value="1"/>
</dbReference>
<dbReference type="InterPro" id="IPR008271">
    <property type="entry name" value="Ser/Thr_kinase_AS"/>
</dbReference>
<dbReference type="InterPro" id="IPR011009">
    <property type="entry name" value="Kinase-like_dom_sf"/>
</dbReference>
<keyword evidence="2" id="KW-0808">Transferase</keyword>
<evidence type="ECO:0000256" key="4">
    <source>
        <dbReference type="ARBA" id="ARBA00022777"/>
    </source>
</evidence>
<dbReference type="PROSITE" id="PS00108">
    <property type="entry name" value="PROTEIN_KINASE_ST"/>
    <property type="match status" value="1"/>
</dbReference>
<dbReference type="SMART" id="SM00220">
    <property type="entry name" value="S_TKc"/>
    <property type="match status" value="1"/>
</dbReference>
<evidence type="ECO:0000256" key="2">
    <source>
        <dbReference type="ARBA" id="ARBA00022679"/>
    </source>
</evidence>
<evidence type="ECO:0000256" key="3">
    <source>
        <dbReference type="ARBA" id="ARBA00022741"/>
    </source>
</evidence>
<dbReference type="STRING" id="286115.A0A507DFC2"/>
<dbReference type="InterPro" id="IPR000719">
    <property type="entry name" value="Prot_kinase_dom"/>
</dbReference>
<dbReference type="GO" id="GO:0005524">
    <property type="term" value="F:ATP binding"/>
    <property type="evidence" value="ECO:0007669"/>
    <property type="project" value="UniProtKB-UniRule"/>
</dbReference>
<reference evidence="11 12" key="1">
    <citation type="journal article" date="2019" name="Sci. Rep.">
        <title>Comparative genomics of chytrid fungi reveal insights into the obligate biotrophic and pathogenic lifestyle of Synchytrium endobioticum.</title>
        <authorList>
            <person name="van de Vossenberg B.T.L.H."/>
            <person name="Warris S."/>
            <person name="Nguyen H.D.T."/>
            <person name="van Gent-Pelzer M.P.E."/>
            <person name="Joly D.L."/>
            <person name="van de Geest H.C."/>
            <person name="Bonants P.J.M."/>
            <person name="Smith D.S."/>
            <person name="Levesque C.A."/>
            <person name="van der Lee T.A.J."/>
        </authorList>
    </citation>
    <scope>NUCLEOTIDE SEQUENCE [LARGE SCALE GENOMIC DNA]</scope>
    <source>
        <strain evidence="9 12">LEV6574</strain>
        <strain evidence="10 11">MB42</strain>
    </source>
</reference>
<comment type="caution">
    <text evidence="9">The sequence shown here is derived from an EMBL/GenBank/DDBJ whole genome shotgun (WGS) entry which is preliminary data.</text>
</comment>
<evidence type="ECO:0000313" key="10">
    <source>
        <dbReference type="EMBL" id="TPX52489.1"/>
    </source>
</evidence>
<feature type="binding site" evidence="6">
    <location>
        <position position="51"/>
    </location>
    <ligand>
        <name>ATP</name>
        <dbReference type="ChEBI" id="CHEBI:30616"/>
    </ligand>
</feature>
<evidence type="ECO:0000313" key="12">
    <source>
        <dbReference type="Proteomes" id="UP000320475"/>
    </source>
</evidence>
<comment type="similarity">
    <text evidence="7">Belongs to the protein kinase superfamily.</text>
</comment>
<dbReference type="PROSITE" id="PS00107">
    <property type="entry name" value="PROTEIN_KINASE_ATP"/>
    <property type="match status" value="1"/>
</dbReference>
<dbReference type="OrthoDB" id="40902at2759"/>
<evidence type="ECO:0000256" key="6">
    <source>
        <dbReference type="PROSITE-ProRule" id="PRU10141"/>
    </source>
</evidence>
<dbReference type="VEuPathDB" id="FungiDB:SeMB42_g01390"/>